<dbReference type="EMBL" id="MHLA01000013">
    <property type="protein sequence ID" value="OGY99887.1"/>
    <property type="molecule type" value="Genomic_DNA"/>
</dbReference>
<dbReference type="STRING" id="1798650.A2945_02745"/>
<protein>
    <submittedName>
        <fullName evidence="1">Uncharacterized protein</fullName>
    </submittedName>
</protein>
<sequence length="65" mass="7585">MQKKNRKSFAINHKTTIPLVSARSQKCVLLRYKLPHDSFMVNLHRVGDGIQPIVAEFAFYEWVLL</sequence>
<proteinExistence type="predicted"/>
<comment type="caution">
    <text evidence="1">The sequence shown here is derived from an EMBL/GenBank/DDBJ whole genome shotgun (WGS) entry which is preliminary data.</text>
</comment>
<name>A0A1G2CHK0_9BACT</name>
<gene>
    <name evidence="1" type="ORF">A2945_02745</name>
</gene>
<dbReference type="AlphaFoldDB" id="A0A1G2CHK0"/>
<dbReference type="Proteomes" id="UP000178880">
    <property type="component" value="Unassembled WGS sequence"/>
</dbReference>
<reference evidence="1 2" key="1">
    <citation type="journal article" date="2016" name="Nat. Commun.">
        <title>Thousands of microbial genomes shed light on interconnected biogeochemical processes in an aquifer system.</title>
        <authorList>
            <person name="Anantharaman K."/>
            <person name="Brown C.T."/>
            <person name="Hug L.A."/>
            <person name="Sharon I."/>
            <person name="Castelle C.J."/>
            <person name="Probst A.J."/>
            <person name="Thomas B.C."/>
            <person name="Singh A."/>
            <person name="Wilkins M.J."/>
            <person name="Karaoz U."/>
            <person name="Brodie E.L."/>
            <person name="Williams K.H."/>
            <person name="Hubbard S.S."/>
            <person name="Banfield J.F."/>
        </authorList>
    </citation>
    <scope>NUCLEOTIDE SEQUENCE [LARGE SCALE GENOMIC DNA]</scope>
</reference>
<evidence type="ECO:0000313" key="1">
    <source>
        <dbReference type="EMBL" id="OGY99887.1"/>
    </source>
</evidence>
<evidence type="ECO:0000313" key="2">
    <source>
        <dbReference type="Proteomes" id="UP000178880"/>
    </source>
</evidence>
<organism evidence="1 2">
    <name type="scientific">Candidatus Liptonbacteria bacterium RIFCSPLOWO2_01_FULL_52_25</name>
    <dbReference type="NCBI Taxonomy" id="1798650"/>
    <lineage>
        <taxon>Bacteria</taxon>
        <taxon>Candidatus Liptoniibacteriota</taxon>
    </lineage>
</organism>
<accession>A0A1G2CHK0</accession>